<protein>
    <recommendedName>
        <fullName evidence="1">Knr4/Smi1-like domain-containing protein</fullName>
    </recommendedName>
</protein>
<keyword evidence="3" id="KW-1185">Reference proteome</keyword>
<dbReference type="InterPro" id="IPR014719">
    <property type="entry name" value="Ribosomal_bL12_C/ClpS-like"/>
</dbReference>
<feature type="domain" description="Knr4/Smi1-like" evidence="1">
    <location>
        <begin position="78"/>
        <end position="183"/>
    </location>
</feature>
<dbReference type="Gene3D" id="3.40.1580.10">
    <property type="entry name" value="SMI1/KNR4-like"/>
    <property type="match status" value="1"/>
</dbReference>
<gene>
    <name evidence="2" type="ORF">PM3016_3567</name>
</gene>
<organism evidence="2 3">
    <name type="scientific">Paenibacillus mucilaginosus 3016</name>
    <dbReference type="NCBI Taxonomy" id="1116391"/>
    <lineage>
        <taxon>Bacteria</taxon>
        <taxon>Bacillati</taxon>
        <taxon>Bacillota</taxon>
        <taxon>Bacilli</taxon>
        <taxon>Bacillales</taxon>
        <taxon>Paenibacillaceae</taxon>
        <taxon>Paenibacillus</taxon>
    </lineage>
</organism>
<dbReference type="AlphaFoldDB" id="H6NMQ1"/>
<accession>H6NMQ1</accession>
<dbReference type="EMBL" id="CP003235">
    <property type="protein sequence ID" value="AFC30388.1"/>
    <property type="molecule type" value="Genomic_DNA"/>
</dbReference>
<name>H6NMQ1_9BACL</name>
<dbReference type="SUPFAM" id="SSF160631">
    <property type="entry name" value="SMI1/KNR4-like"/>
    <property type="match status" value="1"/>
</dbReference>
<evidence type="ECO:0000259" key="1">
    <source>
        <dbReference type="Pfam" id="PF09346"/>
    </source>
</evidence>
<dbReference type="InterPro" id="IPR037883">
    <property type="entry name" value="Knr4/Smi1-like_sf"/>
</dbReference>
<proteinExistence type="predicted"/>
<evidence type="ECO:0000313" key="3">
    <source>
        <dbReference type="Proteomes" id="UP000007523"/>
    </source>
</evidence>
<dbReference type="Proteomes" id="UP000007523">
    <property type="component" value="Chromosome"/>
</dbReference>
<dbReference type="SUPFAM" id="SSF54736">
    <property type="entry name" value="ClpS-like"/>
    <property type="match status" value="1"/>
</dbReference>
<dbReference type="Pfam" id="PF09346">
    <property type="entry name" value="SMI1_KNR4"/>
    <property type="match status" value="1"/>
</dbReference>
<reference evidence="2 3" key="1">
    <citation type="journal article" date="2012" name="J. Bacteriol.">
        <title>Complete Genome Sequence of Paenibacillus mucilaginosus 3016, a Bacterium Functional as Microbial Fertilizer.</title>
        <authorList>
            <person name="Ma M."/>
            <person name="Wang Z."/>
            <person name="Li L."/>
            <person name="Jiang X."/>
            <person name="Guan D."/>
            <person name="Cao F."/>
            <person name="Chen H."/>
            <person name="Wang X."/>
            <person name="Shen D."/>
            <person name="Du B."/>
            <person name="Li J."/>
        </authorList>
    </citation>
    <scope>NUCLEOTIDE SEQUENCE [LARGE SCALE GENOMIC DNA]</scope>
    <source>
        <strain evidence="2 3">3016</strain>
    </source>
</reference>
<dbReference type="InterPro" id="IPR018958">
    <property type="entry name" value="Knr4/Smi1-like_dom"/>
</dbReference>
<sequence length="286" mass="32444">MALRAGTGRRPRVTLEILSIKVVISVETVYQEIDAVIAKMQAALEEKREQHPDHYAKYPMQLMTTAEDQALRSVTGTWSLPEEYLYFLKHYVPESVSWSTDEYMNMDIYGAKDLLQGQSGYNYNHVTDEVIADWPRDYLVIASDEGDPYCIDLSRGDTVIYTAVHGAGSWDFSVAYDNLLEFLHSMLRPASTGEWEDGADEPYDYCHVYITGPGTDKIKTWVFIKKRFSCDYAQAKTYLEAAPLLVYKGLDSGAVKLVDELKSIGADYELRQISQDEFLGIGSYRS</sequence>
<dbReference type="HOGENOM" id="CLU_1093271_0_0_9"/>
<evidence type="ECO:0000313" key="2">
    <source>
        <dbReference type="EMBL" id="AFC30388.1"/>
    </source>
</evidence>
<dbReference type="KEGG" id="pmq:PM3016_3567"/>